<evidence type="ECO:0000256" key="3">
    <source>
        <dbReference type="ARBA" id="ARBA00023143"/>
    </source>
</evidence>
<dbReference type="RefSeq" id="WP_320426377.1">
    <property type="nucleotide sequence ID" value="NZ_JAXCLA010000010.1"/>
</dbReference>
<evidence type="ECO:0000313" key="7">
    <source>
        <dbReference type="EMBL" id="MDY0748407.1"/>
    </source>
</evidence>
<evidence type="ECO:0000256" key="2">
    <source>
        <dbReference type="ARBA" id="ARBA00022741"/>
    </source>
</evidence>
<evidence type="ECO:0000259" key="5">
    <source>
        <dbReference type="Pfam" id="PF07238"/>
    </source>
</evidence>
<dbReference type="InterPro" id="IPR009875">
    <property type="entry name" value="PilZ_domain"/>
</dbReference>
<feature type="region of interest" description="Disordered" evidence="4">
    <location>
        <begin position="1"/>
        <end position="20"/>
    </location>
</feature>
<dbReference type="Proteomes" id="UP001285263">
    <property type="component" value="Unassembled WGS sequence"/>
</dbReference>
<dbReference type="Gene3D" id="2.40.10.220">
    <property type="entry name" value="predicted glycosyltransferase like domains"/>
    <property type="match status" value="1"/>
</dbReference>
<accession>A0ABU5DT97</accession>
<dbReference type="InterPro" id="IPR009926">
    <property type="entry name" value="T3SS_YcgR_PilZN"/>
</dbReference>
<sequence length="265" mass="28879">MSTVSRESPQLPEQTGIEPAPGEYRVQAPAEISSLLRQMLEQQIRITLTSPAGATLNGRMCLFDPDLGVLGVDVMAHDPELQPLLASDEIAATCYLDQIRVAFELEGPVLVNGPRGAVLRAPLPLMLHRFQRRQSFRVKPSSRTPQARLRLDADPQGAEQRLRIVDLSVGGIALLLAAGDGGVVPELGTELEAHVELDRENHFRALLQLQHVSGAAGDEKPSAGAAMPAGLKLGFAWARLSPDAQRQVQLFIDQTQRMNRLLRKS</sequence>
<evidence type="ECO:0000256" key="4">
    <source>
        <dbReference type="SAM" id="MobiDB-lite"/>
    </source>
</evidence>
<name>A0ABU5DT97_9BURK</name>
<keyword evidence="1" id="KW-0973">c-di-GMP</keyword>
<organism evidence="7 8">
    <name type="scientific">Roseateles agri</name>
    <dbReference type="NCBI Taxonomy" id="3098619"/>
    <lineage>
        <taxon>Bacteria</taxon>
        <taxon>Pseudomonadati</taxon>
        <taxon>Pseudomonadota</taxon>
        <taxon>Betaproteobacteria</taxon>
        <taxon>Burkholderiales</taxon>
        <taxon>Sphaerotilaceae</taxon>
        <taxon>Roseateles</taxon>
    </lineage>
</organism>
<feature type="compositionally biased region" description="Polar residues" evidence="4">
    <location>
        <begin position="1"/>
        <end position="13"/>
    </location>
</feature>
<evidence type="ECO:0000256" key="1">
    <source>
        <dbReference type="ARBA" id="ARBA00022636"/>
    </source>
</evidence>
<feature type="domain" description="Type III secretion system flagellar brake protein YcgR PilZN" evidence="6">
    <location>
        <begin position="24"/>
        <end position="127"/>
    </location>
</feature>
<keyword evidence="8" id="KW-1185">Reference proteome</keyword>
<reference evidence="7 8" key="1">
    <citation type="submission" date="2023-11" db="EMBL/GenBank/DDBJ databases">
        <title>Paucibacter sp. nov., isolated from fresh soil in Korea.</title>
        <authorList>
            <person name="Le N.T.T."/>
        </authorList>
    </citation>
    <scope>NUCLEOTIDE SEQUENCE [LARGE SCALE GENOMIC DNA]</scope>
    <source>
        <strain evidence="7 8">R3-3</strain>
    </source>
</reference>
<gene>
    <name evidence="7" type="ORF">SNE35_28165</name>
</gene>
<keyword evidence="7" id="KW-0966">Cell projection</keyword>
<proteinExistence type="predicted"/>
<evidence type="ECO:0000313" key="8">
    <source>
        <dbReference type="Proteomes" id="UP001285263"/>
    </source>
</evidence>
<dbReference type="Gene3D" id="2.30.110.10">
    <property type="entry name" value="Electron Transport, Fmn-binding Protein, Chain A"/>
    <property type="match status" value="1"/>
</dbReference>
<keyword evidence="7" id="KW-0969">Cilium</keyword>
<dbReference type="EMBL" id="JAXCLA010000010">
    <property type="protein sequence ID" value="MDY0748407.1"/>
    <property type="molecule type" value="Genomic_DNA"/>
</dbReference>
<keyword evidence="3" id="KW-0975">Bacterial flagellum</keyword>
<protein>
    <submittedName>
        <fullName evidence="7">Flagellar regulator YcgR PilZN domain-containing protein</fullName>
    </submittedName>
</protein>
<keyword evidence="7" id="KW-0282">Flagellum</keyword>
<dbReference type="Pfam" id="PF07238">
    <property type="entry name" value="PilZ"/>
    <property type="match status" value="1"/>
</dbReference>
<dbReference type="Pfam" id="PF07317">
    <property type="entry name" value="PilZN"/>
    <property type="match status" value="1"/>
</dbReference>
<evidence type="ECO:0000259" key="6">
    <source>
        <dbReference type="Pfam" id="PF07317"/>
    </source>
</evidence>
<keyword evidence="2" id="KW-0547">Nucleotide-binding</keyword>
<comment type="caution">
    <text evidence="7">The sequence shown here is derived from an EMBL/GenBank/DDBJ whole genome shotgun (WGS) entry which is preliminary data.</text>
</comment>
<dbReference type="InterPro" id="IPR012349">
    <property type="entry name" value="Split_barrel_FMN-bd"/>
</dbReference>
<feature type="domain" description="PilZ" evidence="5">
    <location>
        <begin position="131"/>
        <end position="252"/>
    </location>
</feature>